<gene>
    <name evidence="2" type="ORF">ABIF29_001898</name>
</gene>
<dbReference type="Proteomes" id="UP001565471">
    <property type="component" value="Unassembled WGS sequence"/>
</dbReference>
<evidence type="ECO:0000313" key="2">
    <source>
        <dbReference type="EMBL" id="MEY9315099.1"/>
    </source>
</evidence>
<protein>
    <submittedName>
        <fullName evidence="2">Uncharacterized protein</fullName>
    </submittedName>
</protein>
<comment type="caution">
    <text evidence="2">The sequence shown here is derived from an EMBL/GenBank/DDBJ whole genome shotgun (WGS) entry which is preliminary data.</text>
</comment>
<evidence type="ECO:0000256" key="1">
    <source>
        <dbReference type="SAM" id="MobiDB-lite"/>
    </source>
</evidence>
<proteinExistence type="predicted"/>
<accession>A0ABV4EVB2</accession>
<reference evidence="2 3" key="1">
    <citation type="submission" date="2024-07" db="EMBL/GenBank/DDBJ databases">
        <title>Genomic Encyclopedia of Type Strains, Phase V (KMG-V): Genome sequencing to study the core and pangenomes of soil and plant-associated prokaryotes.</title>
        <authorList>
            <person name="Whitman W."/>
        </authorList>
    </citation>
    <scope>NUCLEOTIDE SEQUENCE [LARGE SCALE GENOMIC DNA]</scope>
    <source>
        <strain evidence="2 3">USDA 415</strain>
    </source>
</reference>
<dbReference type="GeneID" id="92956482"/>
<evidence type="ECO:0000313" key="3">
    <source>
        <dbReference type="Proteomes" id="UP001565471"/>
    </source>
</evidence>
<keyword evidence="3" id="KW-1185">Reference proteome</keyword>
<dbReference type="RefSeq" id="WP_129964902.1">
    <property type="nucleotide sequence ID" value="NZ_BJNL01000009.1"/>
</dbReference>
<sequence>MTRRTYRGNGCLQERISDEICRRRAVDRDVRSRHDDRRRRAQNLAGTTINAMADHAASQFDQAARKRDLLDGPEEFRAFRAFRADR</sequence>
<name>A0ABV4EVB2_BRAEL</name>
<dbReference type="EMBL" id="JBGBZA010000002">
    <property type="protein sequence ID" value="MEY9315099.1"/>
    <property type="molecule type" value="Genomic_DNA"/>
</dbReference>
<feature type="region of interest" description="Disordered" evidence="1">
    <location>
        <begin position="27"/>
        <end position="47"/>
    </location>
</feature>
<organism evidence="2 3">
    <name type="scientific">Bradyrhizobium elkanii</name>
    <dbReference type="NCBI Taxonomy" id="29448"/>
    <lineage>
        <taxon>Bacteria</taxon>
        <taxon>Pseudomonadati</taxon>
        <taxon>Pseudomonadota</taxon>
        <taxon>Alphaproteobacteria</taxon>
        <taxon>Hyphomicrobiales</taxon>
        <taxon>Nitrobacteraceae</taxon>
        <taxon>Bradyrhizobium</taxon>
    </lineage>
</organism>